<name>A0A1V9YRA7_9STRA</name>
<dbReference type="GO" id="GO:0005096">
    <property type="term" value="F:GTPase activator activity"/>
    <property type="evidence" value="ECO:0007669"/>
    <property type="project" value="UniProtKB-KW"/>
</dbReference>
<sequence length="744" mass="84331">MEKRYVPNDSSSSSSSSLDLYEREELLDELTDLVEKEELIQSLLDKQPLTSSASSSDGNEESTVYESQITLPKQPLPPSPKRIQNHWDLFKISADMSPFRDVVNLCVSYQKLRNSNLALLVHNITSFLALRSIDISNNQLDDCSCKDLLTLLVSKHPPLLGINISNNLYHVQAFNLICESLHSNTSLRWLIMYGNPMTYSPLQCSSLRDALYVNETLEALEISLTDFESPFENTTKLNLAFEFLSGLGFHSKHLNEARFGATPELKQLHLTSLSLAYAEISKKTIVALMPVLHQQPQLTALDLSYCFIGIDGARAIASSMLKLPMSLITLNLKCNHIGDIGAIAIVSSIQDNMTALYLQRNEVSNEGIIAISKNLPSLRTLTQLDLTKNNIGKSGFLALINGVNESRSLTSLGQFQKTSEFINEISLLESALTKNAHEMLCESTHIIQSKLVGNSAQSMQYYNINTWVILWGNTIQMDARMCLTWSFGVDHLSKPNHLVIEGIDYQLILYRSCAMHEDIKEVLDEEFIPWNSKTIHQHAITIAANISDRIEIQYQVVAQEMKDVKVGLYISNIYEEYHHIDEKHLYYKALEAKDIEFSEVEFCHKSDFYHTRQSSPVVITIYDEGSFRLLFDLQIISHVPINDLYDPQHVKLKLCRVKSLSTFFPKKTIGGFEEFYGVYKKQQLFRFSIASHGWSTGDVLSLEISTSHQDITIEISNTRLVYELKQYDTKTLEYTAIPEGIEFA</sequence>
<organism evidence="5 6">
    <name type="scientific">Thraustotheca clavata</name>
    <dbReference type="NCBI Taxonomy" id="74557"/>
    <lineage>
        <taxon>Eukaryota</taxon>
        <taxon>Sar</taxon>
        <taxon>Stramenopiles</taxon>
        <taxon>Oomycota</taxon>
        <taxon>Saprolegniomycetes</taxon>
        <taxon>Saprolegniales</taxon>
        <taxon>Achlyaceae</taxon>
        <taxon>Thraustotheca</taxon>
    </lineage>
</organism>
<feature type="compositionally biased region" description="Polar residues" evidence="4">
    <location>
        <begin position="61"/>
        <end position="71"/>
    </location>
</feature>
<dbReference type="GO" id="GO:0005829">
    <property type="term" value="C:cytosol"/>
    <property type="evidence" value="ECO:0007669"/>
    <property type="project" value="TreeGrafter"/>
</dbReference>
<dbReference type="InterPro" id="IPR027038">
    <property type="entry name" value="RanGap"/>
</dbReference>
<dbReference type="GO" id="GO:0006913">
    <property type="term" value="P:nucleocytoplasmic transport"/>
    <property type="evidence" value="ECO:0007669"/>
    <property type="project" value="TreeGrafter"/>
</dbReference>
<protein>
    <submittedName>
        <fullName evidence="5">Uncharacterized protein</fullName>
    </submittedName>
</protein>
<dbReference type="OrthoDB" id="120976at2759"/>
<dbReference type="InterPro" id="IPR032675">
    <property type="entry name" value="LRR_dom_sf"/>
</dbReference>
<dbReference type="InterPro" id="IPR001611">
    <property type="entry name" value="Leu-rich_rpt"/>
</dbReference>
<reference evidence="5 6" key="1">
    <citation type="journal article" date="2014" name="Genome Biol. Evol.">
        <title>The secreted proteins of Achlya hypogyna and Thraustotheca clavata identify the ancestral oomycete secretome and reveal gene acquisitions by horizontal gene transfer.</title>
        <authorList>
            <person name="Misner I."/>
            <person name="Blouin N."/>
            <person name="Leonard G."/>
            <person name="Richards T.A."/>
            <person name="Lane C.E."/>
        </authorList>
    </citation>
    <scope>NUCLEOTIDE SEQUENCE [LARGE SCALE GENOMIC DNA]</scope>
    <source>
        <strain evidence="5 6">ATCC 34112</strain>
    </source>
</reference>
<evidence type="ECO:0000313" key="5">
    <source>
        <dbReference type="EMBL" id="OQR88329.1"/>
    </source>
</evidence>
<evidence type="ECO:0000256" key="3">
    <source>
        <dbReference type="ARBA" id="ARBA00022737"/>
    </source>
</evidence>
<gene>
    <name evidence="5" type="ORF">THRCLA_22891</name>
</gene>
<evidence type="ECO:0000256" key="4">
    <source>
        <dbReference type="SAM" id="MobiDB-lite"/>
    </source>
</evidence>
<evidence type="ECO:0000256" key="1">
    <source>
        <dbReference type="ARBA" id="ARBA00022468"/>
    </source>
</evidence>
<feature type="region of interest" description="Disordered" evidence="4">
    <location>
        <begin position="49"/>
        <end position="79"/>
    </location>
</feature>
<evidence type="ECO:0000256" key="2">
    <source>
        <dbReference type="ARBA" id="ARBA00022614"/>
    </source>
</evidence>
<keyword evidence="2" id="KW-0433">Leucine-rich repeat</keyword>
<keyword evidence="1" id="KW-0343">GTPase activation</keyword>
<comment type="caution">
    <text evidence="5">The sequence shown here is derived from an EMBL/GenBank/DDBJ whole genome shotgun (WGS) entry which is preliminary data.</text>
</comment>
<dbReference type="STRING" id="74557.A0A1V9YRA7"/>
<evidence type="ECO:0000313" key="6">
    <source>
        <dbReference type="Proteomes" id="UP000243217"/>
    </source>
</evidence>
<dbReference type="PANTHER" id="PTHR24113:SF12">
    <property type="entry name" value="RAN GTPASE-ACTIVATING PROTEIN 1"/>
    <property type="match status" value="1"/>
</dbReference>
<keyword evidence="6" id="KW-1185">Reference proteome</keyword>
<dbReference type="Gene3D" id="3.80.10.10">
    <property type="entry name" value="Ribonuclease Inhibitor"/>
    <property type="match status" value="3"/>
</dbReference>
<dbReference type="SUPFAM" id="SSF52047">
    <property type="entry name" value="RNI-like"/>
    <property type="match status" value="1"/>
</dbReference>
<dbReference type="PANTHER" id="PTHR24113">
    <property type="entry name" value="RAN GTPASE-ACTIVATING PROTEIN 1"/>
    <property type="match status" value="1"/>
</dbReference>
<dbReference type="Pfam" id="PF13516">
    <property type="entry name" value="LRR_6"/>
    <property type="match status" value="4"/>
</dbReference>
<dbReference type="AlphaFoldDB" id="A0A1V9YRA7"/>
<keyword evidence="3" id="KW-0677">Repeat</keyword>
<dbReference type="GO" id="GO:0048471">
    <property type="term" value="C:perinuclear region of cytoplasm"/>
    <property type="evidence" value="ECO:0007669"/>
    <property type="project" value="TreeGrafter"/>
</dbReference>
<dbReference type="EMBL" id="JNBS01003309">
    <property type="protein sequence ID" value="OQR88329.1"/>
    <property type="molecule type" value="Genomic_DNA"/>
</dbReference>
<dbReference type="GO" id="GO:0031267">
    <property type="term" value="F:small GTPase binding"/>
    <property type="evidence" value="ECO:0007669"/>
    <property type="project" value="TreeGrafter"/>
</dbReference>
<dbReference type="Proteomes" id="UP000243217">
    <property type="component" value="Unassembled WGS sequence"/>
</dbReference>
<dbReference type="SMART" id="SM00368">
    <property type="entry name" value="LRR_RI"/>
    <property type="match status" value="6"/>
</dbReference>
<proteinExistence type="predicted"/>
<accession>A0A1V9YRA7</accession>
<dbReference type="GO" id="GO:0005634">
    <property type="term" value="C:nucleus"/>
    <property type="evidence" value="ECO:0007669"/>
    <property type="project" value="TreeGrafter"/>
</dbReference>